<proteinExistence type="predicted"/>
<feature type="transmembrane region" description="Helical" evidence="1">
    <location>
        <begin position="343"/>
        <end position="364"/>
    </location>
</feature>
<name>A0A2W2A6S7_9BACT</name>
<sequence>MTVKSIKKWFWVHRWTSLVCTLFLLLLCTTGLPLIFGEELEHVFSNEAPYDPVLKGAPAANMDDMVKVAHSKYPKDVIAFIFVDDDEPQVVVHMRPGHKARNEEDHALTFDAHSGRLRKDEPPRNKQTPTFLTTMFSLHRDLFMDLPGELFLGFMGLLFVFAIISGIVLYGPFMKKLDFGTIRAGRSKRLKWLDLHNLLGIATGVWLLVVGLTGVFNELSTPLFGIWQMTDVKQMLHRYEGKPTVKDTELSSVQHAFTAVQQTLPGMEATSIVYPGNAFGSPYHYLIWTKGKTAVTSRLFSPVLVDARTGQTDVIVKMPWYLRSLELSRPLHFGDYGGMPLKILWAIFDLIAIIVLLSGVYLWLTRQKKYKAYFTTLKEDTVHETVA</sequence>
<keyword evidence="1" id="KW-1133">Transmembrane helix</keyword>
<dbReference type="RefSeq" id="WP_111000729.1">
    <property type="nucleotide sequence ID" value="NZ_QKTW01000027.1"/>
</dbReference>
<keyword evidence="3" id="KW-1185">Reference proteome</keyword>
<comment type="caution">
    <text evidence="2">The sequence shown here is derived from an EMBL/GenBank/DDBJ whole genome shotgun (WGS) entry which is preliminary data.</text>
</comment>
<keyword evidence="1" id="KW-0812">Transmembrane</keyword>
<protein>
    <submittedName>
        <fullName evidence="2">PepSY domain-containing protein</fullName>
    </submittedName>
</protein>
<organism evidence="2 3">
    <name type="scientific">Taibaiella soli</name>
    <dbReference type="NCBI Taxonomy" id="1649169"/>
    <lineage>
        <taxon>Bacteria</taxon>
        <taxon>Pseudomonadati</taxon>
        <taxon>Bacteroidota</taxon>
        <taxon>Chitinophagia</taxon>
        <taxon>Chitinophagales</taxon>
        <taxon>Chitinophagaceae</taxon>
        <taxon>Taibaiella</taxon>
    </lineage>
</organism>
<dbReference type="PANTHER" id="PTHR34219:SF3">
    <property type="entry name" value="BLL7967 PROTEIN"/>
    <property type="match status" value="1"/>
</dbReference>
<evidence type="ECO:0000313" key="2">
    <source>
        <dbReference type="EMBL" id="PZF70995.1"/>
    </source>
</evidence>
<accession>A0A2W2A6S7</accession>
<dbReference type="PANTHER" id="PTHR34219">
    <property type="entry name" value="IRON-REGULATED INNER MEMBRANE PROTEIN-RELATED"/>
    <property type="match status" value="1"/>
</dbReference>
<gene>
    <name evidence="2" type="ORF">DN068_20025</name>
</gene>
<dbReference type="AlphaFoldDB" id="A0A2W2A6S7"/>
<dbReference type="EMBL" id="QKTW01000027">
    <property type="protein sequence ID" value="PZF70995.1"/>
    <property type="molecule type" value="Genomic_DNA"/>
</dbReference>
<evidence type="ECO:0000256" key="1">
    <source>
        <dbReference type="SAM" id="Phobius"/>
    </source>
</evidence>
<keyword evidence="1" id="KW-0472">Membrane</keyword>
<dbReference type="Pfam" id="PF03929">
    <property type="entry name" value="PepSY_TM"/>
    <property type="match status" value="1"/>
</dbReference>
<feature type="transmembrane region" description="Helical" evidence="1">
    <location>
        <begin position="150"/>
        <end position="174"/>
    </location>
</feature>
<dbReference type="OrthoDB" id="6307929at2"/>
<dbReference type="Proteomes" id="UP000248745">
    <property type="component" value="Unassembled WGS sequence"/>
</dbReference>
<dbReference type="InterPro" id="IPR005625">
    <property type="entry name" value="PepSY-ass_TM"/>
</dbReference>
<evidence type="ECO:0000313" key="3">
    <source>
        <dbReference type="Proteomes" id="UP000248745"/>
    </source>
</evidence>
<reference evidence="2 3" key="1">
    <citation type="submission" date="2018-06" db="EMBL/GenBank/DDBJ databases">
        <title>Mucibacter soli gen. nov., sp. nov., a new member of the family Chitinophagaceae producing mucin.</title>
        <authorList>
            <person name="Kim M.-K."/>
            <person name="Park S."/>
            <person name="Kim T.-S."/>
            <person name="Joung Y."/>
            <person name="Han J.-H."/>
            <person name="Kim S.B."/>
        </authorList>
    </citation>
    <scope>NUCLEOTIDE SEQUENCE [LARGE SCALE GENOMIC DNA]</scope>
    <source>
        <strain evidence="2 3">R1-15</strain>
    </source>
</reference>
<feature type="transmembrane region" description="Helical" evidence="1">
    <location>
        <begin position="195"/>
        <end position="216"/>
    </location>
</feature>